<accession>A0A839UYR4</accession>
<dbReference type="EMBL" id="JABXXQ010000085">
    <property type="protein sequence ID" value="NVN29940.1"/>
    <property type="molecule type" value="Genomic_DNA"/>
</dbReference>
<dbReference type="EMBL" id="JACHXV010000003">
    <property type="protein sequence ID" value="MBB3173280.1"/>
    <property type="molecule type" value="Genomic_DNA"/>
</dbReference>
<evidence type="ECO:0000313" key="3">
    <source>
        <dbReference type="EMBL" id="NVN29940.1"/>
    </source>
</evidence>
<evidence type="ECO:0000313" key="2">
    <source>
        <dbReference type="EMBL" id="MBB3173280.1"/>
    </source>
</evidence>
<gene>
    <name evidence="2" type="ORF">FHR90_001098</name>
    <name evidence="3" type="ORF">HUK83_06275</name>
</gene>
<proteinExistence type="predicted"/>
<evidence type="ECO:0000313" key="4">
    <source>
        <dbReference type="Proteomes" id="UP000557688"/>
    </source>
</evidence>
<dbReference type="Proteomes" id="UP000565205">
    <property type="component" value="Unassembled WGS sequence"/>
</dbReference>
<name>A0A839UYR4_9PROT</name>
<evidence type="ECO:0000256" key="1">
    <source>
        <dbReference type="SAM" id="Phobius"/>
    </source>
</evidence>
<comment type="caution">
    <text evidence="2">The sequence shown here is derived from an EMBL/GenBank/DDBJ whole genome shotgun (WGS) entry which is preliminary data.</text>
</comment>
<dbReference type="RefSeq" id="WP_176623060.1">
    <property type="nucleotide sequence ID" value="NZ_JABXXQ010000085.1"/>
</dbReference>
<evidence type="ECO:0000313" key="5">
    <source>
        <dbReference type="Proteomes" id="UP000565205"/>
    </source>
</evidence>
<protein>
    <submittedName>
        <fullName evidence="2">Glucose dehydrogenase</fullName>
    </submittedName>
    <submittedName>
        <fullName evidence="3">Glycerol dehydrogenase</fullName>
    </submittedName>
</protein>
<reference evidence="3 5" key="1">
    <citation type="submission" date="2020-06" db="EMBL/GenBank/DDBJ databases">
        <title>Description of novel acetic acid bacteria.</title>
        <authorList>
            <person name="Sombolestani A."/>
        </authorList>
    </citation>
    <scope>NUCLEOTIDE SEQUENCE [LARGE SCALE GENOMIC DNA]</scope>
    <source>
        <strain evidence="3 5">LMG 26838</strain>
    </source>
</reference>
<feature type="transmembrane region" description="Helical" evidence="1">
    <location>
        <begin position="95"/>
        <end position="115"/>
    </location>
</feature>
<feature type="transmembrane region" description="Helical" evidence="1">
    <location>
        <begin position="67"/>
        <end position="83"/>
    </location>
</feature>
<keyword evidence="1" id="KW-0472">Membrane</keyword>
<sequence length="127" mass="13592">MNAAVRRRGAGSALSVLLGVLIALFGLIFIVGGADLAWLGGSWYYLICGVVLLASGALIVAGRVAGAWLFLLAWAATLLWTMWETSADTDWWGWLPRLFGPTLIAIAVLLVMPALRRRDTVRPLGAA</sequence>
<dbReference type="Proteomes" id="UP000557688">
    <property type="component" value="Unassembled WGS sequence"/>
</dbReference>
<organism evidence="2 4">
    <name type="scientific">Endobacter medicaginis</name>
    <dbReference type="NCBI Taxonomy" id="1181271"/>
    <lineage>
        <taxon>Bacteria</taxon>
        <taxon>Pseudomonadati</taxon>
        <taxon>Pseudomonadota</taxon>
        <taxon>Alphaproteobacteria</taxon>
        <taxon>Acetobacterales</taxon>
        <taxon>Acetobacteraceae</taxon>
        <taxon>Endobacter</taxon>
    </lineage>
</organism>
<feature type="transmembrane region" description="Helical" evidence="1">
    <location>
        <begin position="12"/>
        <end position="31"/>
    </location>
</feature>
<keyword evidence="1" id="KW-1133">Transmembrane helix</keyword>
<keyword evidence="1" id="KW-0812">Transmembrane</keyword>
<dbReference type="AlphaFoldDB" id="A0A839UYR4"/>
<reference evidence="2 4" key="2">
    <citation type="submission" date="2020-08" db="EMBL/GenBank/DDBJ databases">
        <title>Genomic Encyclopedia of Type Strains, Phase III (KMG-III): the genomes of soil and plant-associated and newly described type strains.</title>
        <authorList>
            <person name="Whitman W."/>
        </authorList>
    </citation>
    <scope>NUCLEOTIDE SEQUENCE [LARGE SCALE GENOMIC DNA]</scope>
    <source>
        <strain evidence="2 4">CECT 8088</strain>
    </source>
</reference>
<feature type="transmembrane region" description="Helical" evidence="1">
    <location>
        <begin position="43"/>
        <end position="60"/>
    </location>
</feature>
<keyword evidence="4" id="KW-1185">Reference proteome</keyword>